<organism evidence="3 4">
    <name type="scientific">Plicaturopsis crispa FD-325 SS-3</name>
    <dbReference type="NCBI Taxonomy" id="944288"/>
    <lineage>
        <taxon>Eukaryota</taxon>
        <taxon>Fungi</taxon>
        <taxon>Dikarya</taxon>
        <taxon>Basidiomycota</taxon>
        <taxon>Agaricomycotina</taxon>
        <taxon>Agaricomycetes</taxon>
        <taxon>Agaricomycetidae</taxon>
        <taxon>Amylocorticiales</taxon>
        <taxon>Amylocorticiaceae</taxon>
        <taxon>Plicatura</taxon>
        <taxon>Plicaturopsis crispa</taxon>
    </lineage>
</organism>
<dbReference type="InterPro" id="IPR002755">
    <property type="entry name" value="DNA_primase_S"/>
</dbReference>
<name>A0A0C9SV72_PLICR</name>
<evidence type="ECO:0000313" key="4">
    <source>
        <dbReference type="Proteomes" id="UP000053263"/>
    </source>
</evidence>
<accession>A0A0C9SV72</accession>
<dbReference type="PANTHER" id="PTHR10536">
    <property type="entry name" value="DNA PRIMASE SMALL SUBUNIT"/>
    <property type="match status" value="1"/>
</dbReference>
<dbReference type="OrthoDB" id="19606at2759"/>
<keyword evidence="2" id="KW-0240">DNA-directed RNA polymerase</keyword>
<proteinExistence type="inferred from homology"/>
<dbReference type="AlphaFoldDB" id="A0A0C9SV72"/>
<dbReference type="Gene3D" id="3.90.920.10">
    <property type="entry name" value="DNA primase, PRIM domain"/>
    <property type="match status" value="1"/>
</dbReference>
<dbReference type="GO" id="GO:0003899">
    <property type="term" value="F:DNA-directed RNA polymerase activity"/>
    <property type="evidence" value="ECO:0007669"/>
    <property type="project" value="InterPro"/>
</dbReference>
<gene>
    <name evidence="3" type="ORF">PLICRDRAFT_120148</name>
</gene>
<dbReference type="Pfam" id="PF01896">
    <property type="entry name" value="DNA_primase_S"/>
    <property type="match status" value="1"/>
</dbReference>
<dbReference type="SUPFAM" id="SSF56747">
    <property type="entry name" value="Prim-pol domain"/>
    <property type="match status" value="1"/>
</dbReference>
<dbReference type="EC" id="2.7.7.-" evidence="2"/>
<dbReference type="Proteomes" id="UP000053263">
    <property type="component" value="Unassembled WGS sequence"/>
</dbReference>
<comment type="similarity">
    <text evidence="1 2">Belongs to the eukaryotic-type primase small subunit family.</text>
</comment>
<keyword evidence="2" id="KW-0804">Transcription</keyword>
<dbReference type="GO" id="GO:0000428">
    <property type="term" value="C:DNA-directed RNA polymerase complex"/>
    <property type="evidence" value="ECO:0007669"/>
    <property type="project" value="UniProtKB-KW"/>
</dbReference>
<reference evidence="3 4" key="1">
    <citation type="submission" date="2014-06" db="EMBL/GenBank/DDBJ databases">
        <title>Evolutionary Origins and Diversification of the Mycorrhizal Mutualists.</title>
        <authorList>
            <consortium name="DOE Joint Genome Institute"/>
            <consortium name="Mycorrhizal Genomics Consortium"/>
            <person name="Kohler A."/>
            <person name="Kuo A."/>
            <person name="Nagy L.G."/>
            <person name="Floudas D."/>
            <person name="Copeland A."/>
            <person name="Barry K.W."/>
            <person name="Cichocki N."/>
            <person name="Veneault-Fourrey C."/>
            <person name="LaButti K."/>
            <person name="Lindquist E.A."/>
            <person name="Lipzen A."/>
            <person name="Lundell T."/>
            <person name="Morin E."/>
            <person name="Murat C."/>
            <person name="Riley R."/>
            <person name="Ohm R."/>
            <person name="Sun H."/>
            <person name="Tunlid A."/>
            <person name="Henrissat B."/>
            <person name="Grigoriev I.V."/>
            <person name="Hibbett D.S."/>
            <person name="Martin F."/>
        </authorList>
    </citation>
    <scope>NUCLEOTIDE SEQUENCE [LARGE SCALE GENOMIC DNA]</scope>
    <source>
        <strain evidence="3 4">FD-325 SS-3</strain>
    </source>
</reference>
<evidence type="ECO:0000256" key="1">
    <source>
        <dbReference type="ARBA" id="ARBA00009762"/>
    </source>
</evidence>
<keyword evidence="2" id="KW-0235">DNA replication</keyword>
<keyword evidence="4" id="KW-1185">Reference proteome</keyword>
<keyword evidence="2" id="KW-0808">Transferase</keyword>
<keyword evidence="2" id="KW-0639">Primosome</keyword>
<sequence>MADVFNPEQRKVFYGRLFPYSLVCRWLSAGRTDMAQREIAIVKISQDRGRVWLRYNGYATSDAWRKRVMELDVFALQIGAVYNLPKAIQKTFLRREFIIDIDLNAYDGLRTCCTGRDICPLCWKFVVCAVRVLDYSLRSRGFIRLLWVFTGGRGVHLWVCDTKAGVMSSTQRAGLLNALTWRPGCAMIYVLPPSSALTLSQHRCVSLEVNILKDLFLTIIVEDQKAFLTEQGLAALLAGISSEHVKKNLLQLWEHQGYTPATMWTDVMKHVGDWCQARHPGVRIRPPIGRIFLQFLHPRMDGPVSREDTHLLRSPFSVHSATGRIALPLHKDFVLDFNPCQAPTLNSVMQELDDAGLHSRASRGAGEWEHTSMGSHVQVMRTLTLQLEMDQYTQAPDAGEHIASFFFPPP</sequence>
<dbReference type="HOGENOM" id="CLU_028288_1_0_1"/>
<dbReference type="EMBL" id="KN832607">
    <property type="protein sequence ID" value="KII82865.1"/>
    <property type="molecule type" value="Genomic_DNA"/>
</dbReference>
<evidence type="ECO:0000256" key="2">
    <source>
        <dbReference type="RuleBase" id="RU003514"/>
    </source>
</evidence>
<dbReference type="GO" id="GO:0006269">
    <property type="term" value="P:DNA replication, synthesis of primer"/>
    <property type="evidence" value="ECO:0007669"/>
    <property type="project" value="UniProtKB-KW"/>
</dbReference>
<evidence type="ECO:0000313" key="3">
    <source>
        <dbReference type="EMBL" id="KII82865.1"/>
    </source>
</evidence>
<protein>
    <recommendedName>
        <fullName evidence="2">DNA primase</fullName>
        <ecNumber evidence="2">2.7.7.-</ecNumber>
    </recommendedName>
</protein>